<sequence length="117" mass="12823">MDKLVVSRSRQGIWTGGKECAQKEVPADELIAWATDARLGEDKDQAQKWPKRTGPAQPQGESKQVKQVECERVTEQQQPLVESRIGDLAAVQAKVIKSHDGRSGCTLDGKKKNVAGE</sequence>
<organism evidence="2">
    <name type="scientific">Photinus pyralis</name>
    <name type="common">Common eastern firefly</name>
    <name type="synonym">Lampyris pyralis</name>
    <dbReference type="NCBI Taxonomy" id="7054"/>
    <lineage>
        <taxon>Eukaryota</taxon>
        <taxon>Metazoa</taxon>
        <taxon>Ecdysozoa</taxon>
        <taxon>Arthropoda</taxon>
        <taxon>Hexapoda</taxon>
        <taxon>Insecta</taxon>
        <taxon>Pterygota</taxon>
        <taxon>Neoptera</taxon>
        <taxon>Endopterygota</taxon>
        <taxon>Coleoptera</taxon>
        <taxon>Polyphaga</taxon>
        <taxon>Elateriformia</taxon>
        <taxon>Elateroidea</taxon>
        <taxon>Lampyridae</taxon>
        <taxon>Lampyrinae</taxon>
        <taxon>Photinus</taxon>
    </lineage>
</organism>
<feature type="region of interest" description="Disordered" evidence="1">
    <location>
        <begin position="39"/>
        <end position="68"/>
    </location>
</feature>
<accession>A0A1Y1MVL3</accession>
<protein>
    <submittedName>
        <fullName evidence="2">Uncharacterized protein</fullName>
    </submittedName>
</protein>
<reference evidence="2" key="1">
    <citation type="journal article" date="2016" name="Sci. Rep.">
        <title>Molecular characterization of firefly nuptial gifts: a multi-omics approach sheds light on postcopulatory sexual selection.</title>
        <authorList>
            <person name="Al-Wathiqui N."/>
            <person name="Fallon T.R."/>
            <person name="South A."/>
            <person name="Weng J.K."/>
            <person name="Lewis S.M."/>
        </authorList>
    </citation>
    <scope>NUCLEOTIDE SEQUENCE</scope>
</reference>
<proteinExistence type="predicted"/>
<dbReference type="AlphaFoldDB" id="A0A1Y1MVL3"/>
<evidence type="ECO:0000313" key="2">
    <source>
        <dbReference type="EMBL" id="JAV87417.1"/>
    </source>
</evidence>
<dbReference type="EMBL" id="GEZM01025537">
    <property type="protein sequence ID" value="JAV87417.1"/>
    <property type="molecule type" value="Transcribed_RNA"/>
</dbReference>
<evidence type="ECO:0000256" key="1">
    <source>
        <dbReference type="SAM" id="MobiDB-lite"/>
    </source>
</evidence>
<name>A0A1Y1MVL3_PHOPY</name>